<dbReference type="STRING" id="633440.SAMN05421869_109220"/>
<keyword evidence="2" id="KW-0808">Transferase</keyword>
<protein>
    <submittedName>
        <fullName evidence="2">Glucose-1-phosphate thymidylyltransferase</fullName>
    </submittedName>
</protein>
<dbReference type="GO" id="GO:0016740">
    <property type="term" value="F:transferase activity"/>
    <property type="evidence" value="ECO:0007669"/>
    <property type="project" value="UniProtKB-KW"/>
</dbReference>
<dbReference type="Gene3D" id="3.90.550.10">
    <property type="entry name" value="Spore Coat Polysaccharide Biosynthesis Protein SpsA, Chain A"/>
    <property type="match status" value="1"/>
</dbReference>
<reference evidence="2 3" key="1">
    <citation type="submission" date="2016-10" db="EMBL/GenBank/DDBJ databases">
        <authorList>
            <person name="de Groot N.N."/>
        </authorList>
    </citation>
    <scope>NUCLEOTIDE SEQUENCE [LARGE SCALE GENOMIC DNA]</scope>
    <source>
        <strain evidence="2 3">CGMCC 4.6533</strain>
    </source>
</reference>
<dbReference type="RefSeq" id="WP_090933830.1">
    <property type="nucleotide sequence ID" value="NZ_FNDJ01000009.1"/>
</dbReference>
<dbReference type="PANTHER" id="PTHR42883">
    <property type="entry name" value="GLUCOSE-1-PHOSPHATE THYMIDYLTRANSFERASE"/>
    <property type="match status" value="1"/>
</dbReference>
<dbReference type="Pfam" id="PF00483">
    <property type="entry name" value="NTP_transferase"/>
    <property type="match status" value="1"/>
</dbReference>
<proteinExistence type="predicted"/>
<dbReference type="PANTHER" id="PTHR42883:SF2">
    <property type="entry name" value="THYMIDYLYLTRANSFERASE"/>
    <property type="match status" value="1"/>
</dbReference>
<evidence type="ECO:0000313" key="2">
    <source>
        <dbReference type="EMBL" id="SDJ21872.1"/>
    </source>
</evidence>
<dbReference type="OrthoDB" id="9801810at2"/>
<dbReference type="Gene3D" id="2.160.10.10">
    <property type="entry name" value="Hexapeptide repeat proteins"/>
    <property type="match status" value="1"/>
</dbReference>
<feature type="domain" description="Nucleotidyl transferase" evidence="1">
    <location>
        <begin position="2"/>
        <end position="235"/>
    </location>
</feature>
<dbReference type="CDD" id="cd04189">
    <property type="entry name" value="G1P_TT_long"/>
    <property type="match status" value="1"/>
</dbReference>
<keyword evidence="3" id="KW-1185">Reference proteome</keyword>
<organism evidence="2 3">
    <name type="scientific">Nonomuraea jiangxiensis</name>
    <dbReference type="NCBI Taxonomy" id="633440"/>
    <lineage>
        <taxon>Bacteria</taxon>
        <taxon>Bacillati</taxon>
        <taxon>Actinomycetota</taxon>
        <taxon>Actinomycetes</taxon>
        <taxon>Streptosporangiales</taxon>
        <taxon>Streptosporangiaceae</taxon>
        <taxon>Nonomuraea</taxon>
    </lineage>
</organism>
<gene>
    <name evidence="2" type="ORF">SAMN05421869_109220</name>
</gene>
<dbReference type="InterPro" id="IPR005835">
    <property type="entry name" value="NTP_transferase_dom"/>
</dbReference>
<evidence type="ECO:0000259" key="1">
    <source>
        <dbReference type="Pfam" id="PF00483"/>
    </source>
</evidence>
<accession>A0A1G8RY82</accession>
<dbReference type="AlphaFoldDB" id="A0A1G8RY82"/>
<sequence>MKALVLAGGSGTRLRPLTHTLPKQLVPVANKPILFYGLEAIRRAGITGTGIVVGATGPEIRRAVGDGARFGLRVTYLEQDAPRGLAHAVSTARDYLGDDDFLMFLGDTFVSDGVSGIVDSFAAGRPSAEILLAKVSDPRSFGVAELGPGGAVVGLEEKPARPRSDLALAGVYAFTPAIHDAVAGLRPSGRGELEITDAIARLVREGHRVTGSMLTGWWRDTGEVEDLLKVNELILRELEPRTLGQVDAASTLSGIVVVEEGAVVRDSRIVGPAIVGAGSVVEGSSVGPGTSIGPDCAVSGSEIAHSILLSGASVTGARGLAWSIIGRQARVAAVPAAPTRRVVLGDHSRTEI</sequence>
<name>A0A1G8RY82_9ACTN</name>
<dbReference type="Proteomes" id="UP000199202">
    <property type="component" value="Unassembled WGS sequence"/>
</dbReference>
<evidence type="ECO:0000313" key="3">
    <source>
        <dbReference type="Proteomes" id="UP000199202"/>
    </source>
</evidence>
<dbReference type="InterPro" id="IPR029044">
    <property type="entry name" value="Nucleotide-diphossugar_trans"/>
</dbReference>
<dbReference type="InterPro" id="IPR005908">
    <property type="entry name" value="G1P_thy_trans_l"/>
</dbReference>
<dbReference type="NCBIfam" id="TIGR01208">
    <property type="entry name" value="rmlA_long"/>
    <property type="match status" value="1"/>
</dbReference>
<dbReference type="SUPFAM" id="SSF53448">
    <property type="entry name" value="Nucleotide-diphospho-sugar transferases"/>
    <property type="match status" value="1"/>
</dbReference>
<dbReference type="EMBL" id="FNDJ01000009">
    <property type="protein sequence ID" value="SDJ21872.1"/>
    <property type="molecule type" value="Genomic_DNA"/>
</dbReference>